<dbReference type="Gene3D" id="2.60.120.260">
    <property type="entry name" value="Galactose-binding domain-like"/>
    <property type="match status" value="1"/>
</dbReference>
<proteinExistence type="predicted"/>
<dbReference type="AlphaFoldDB" id="A0A1P8WFU6"/>
<dbReference type="EMBL" id="CP017641">
    <property type="protein sequence ID" value="APZ92934.1"/>
    <property type="molecule type" value="Genomic_DNA"/>
</dbReference>
<reference evidence="1 2" key="1">
    <citation type="journal article" date="2016" name="Front. Microbiol.">
        <title>Fuerstia marisgermanicae gen. nov., sp. nov., an Unusual Member of the Phylum Planctomycetes from the German Wadden Sea.</title>
        <authorList>
            <person name="Kohn T."/>
            <person name="Heuer A."/>
            <person name="Jogler M."/>
            <person name="Vollmers J."/>
            <person name="Boedeker C."/>
            <person name="Bunk B."/>
            <person name="Rast P."/>
            <person name="Borchert D."/>
            <person name="Glockner I."/>
            <person name="Freese H.M."/>
            <person name="Klenk H.P."/>
            <person name="Overmann J."/>
            <person name="Kaster A.K."/>
            <person name="Rohde M."/>
            <person name="Wiegand S."/>
            <person name="Jogler C."/>
        </authorList>
    </citation>
    <scope>NUCLEOTIDE SEQUENCE [LARGE SCALE GENOMIC DNA]</scope>
    <source>
        <strain evidence="1 2">NH11</strain>
    </source>
</reference>
<name>A0A1P8WFU6_9PLAN</name>
<gene>
    <name evidence="1" type="ORF">Fuma_02546</name>
</gene>
<dbReference type="STRING" id="1891926.Fuma_02546"/>
<organism evidence="1 2">
    <name type="scientific">Fuerstiella marisgermanici</name>
    <dbReference type="NCBI Taxonomy" id="1891926"/>
    <lineage>
        <taxon>Bacteria</taxon>
        <taxon>Pseudomonadati</taxon>
        <taxon>Planctomycetota</taxon>
        <taxon>Planctomycetia</taxon>
        <taxon>Planctomycetales</taxon>
        <taxon>Planctomycetaceae</taxon>
        <taxon>Fuerstiella</taxon>
    </lineage>
</organism>
<keyword evidence="2" id="KW-1185">Reference proteome</keyword>
<accession>A0A1P8WFU6</accession>
<dbReference type="KEGG" id="fmr:Fuma_02546"/>
<evidence type="ECO:0000313" key="1">
    <source>
        <dbReference type="EMBL" id="APZ92934.1"/>
    </source>
</evidence>
<protein>
    <submittedName>
        <fullName evidence="1">Uncharacterized protein</fullName>
    </submittedName>
</protein>
<dbReference type="Proteomes" id="UP000187735">
    <property type="component" value="Chromosome"/>
</dbReference>
<sequence>MFVSWWPASVSIRQSGDFDPSQVAIGIRMNHMAPTGYSGFDLYIAPISKQLYFSTRMFKSIAKECRVTLFTGSKTNTNSCWTCLCKTASSRCRSESQQDQQSLCSPPANMRGELLLTVHRSLKADVLHAVSFNISGLPRGPRLKIHERLLPPELLCATSVRLSAELACLVTTYPHANRKGHRF</sequence>
<evidence type="ECO:0000313" key="2">
    <source>
        <dbReference type="Proteomes" id="UP000187735"/>
    </source>
</evidence>